<dbReference type="NCBIfam" id="TIGR00726">
    <property type="entry name" value="peptidoglycan editing factor PgeF"/>
    <property type="match status" value="1"/>
</dbReference>
<dbReference type="EMBL" id="CP005986">
    <property type="protein sequence ID" value="AIA56124.1"/>
    <property type="molecule type" value="Genomic_DNA"/>
</dbReference>
<evidence type="ECO:0000256" key="2">
    <source>
        <dbReference type="ARBA" id="ARBA00007353"/>
    </source>
</evidence>
<evidence type="ECO:0000256" key="3">
    <source>
        <dbReference type="ARBA" id="ARBA00022679"/>
    </source>
</evidence>
<dbReference type="Proteomes" id="UP000005522">
    <property type="component" value="Chromosome"/>
</dbReference>
<dbReference type="GO" id="GO:0017061">
    <property type="term" value="F:S-methyl-5-thioadenosine phosphorylase activity"/>
    <property type="evidence" value="ECO:0007669"/>
    <property type="project" value="UniProtKB-EC"/>
</dbReference>
<protein>
    <recommendedName>
        <fullName evidence="10">Purine nucleoside phosphorylase</fullName>
    </recommendedName>
</protein>
<evidence type="ECO:0000256" key="5">
    <source>
        <dbReference type="ARBA" id="ARBA00022801"/>
    </source>
</evidence>
<dbReference type="RefSeq" id="WP_004868706.1">
    <property type="nucleotide sequence ID" value="NZ_CP005986.1"/>
</dbReference>
<dbReference type="KEGG" id="acz:Acaty_c2271"/>
<evidence type="ECO:0000256" key="6">
    <source>
        <dbReference type="ARBA" id="ARBA00022833"/>
    </source>
</evidence>
<keyword evidence="3" id="KW-0808">Transferase</keyword>
<dbReference type="SUPFAM" id="SSF64438">
    <property type="entry name" value="CNF1/YfiH-like putative cysteine hydrolases"/>
    <property type="match status" value="1"/>
</dbReference>
<organism evidence="11 12">
    <name type="scientific">Acidithiobacillus caldus (strain ATCC 51756 / DSM 8584 / KU)</name>
    <dbReference type="NCBI Taxonomy" id="637389"/>
    <lineage>
        <taxon>Bacteria</taxon>
        <taxon>Pseudomonadati</taxon>
        <taxon>Pseudomonadota</taxon>
        <taxon>Acidithiobacillia</taxon>
        <taxon>Acidithiobacillales</taxon>
        <taxon>Acidithiobacillaceae</taxon>
        <taxon>Acidithiobacillus</taxon>
    </lineage>
</organism>
<keyword evidence="4" id="KW-0479">Metal-binding</keyword>
<accession>A0A059ZTG0</accession>
<keyword evidence="6" id="KW-0862">Zinc</keyword>
<name>A0A059ZTG0_ACICK</name>
<evidence type="ECO:0000256" key="8">
    <source>
        <dbReference type="ARBA" id="ARBA00048968"/>
    </source>
</evidence>
<dbReference type="CDD" id="cd16833">
    <property type="entry name" value="YfiH"/>
    <property type="match status" value="1"/>
</dbReference>
<comment type="catalytic activity">
    <reaction evidence="9">
        <text>S-methyl-5'-thioadenosine + phosphate = 5-(methylsulfanyl)-alpha-D-ribose 1-phosphate + adenine</text>
        <dbReference type="Rhea" id="RHEA:11852"/>
        <dbReference type="ChEBI" id="CHEBI:16708"/>
        <dbReference type="ChEBI" id="CHEBI:17509"/>
        <dbReference type="ChEBI" id="CHEBI:43474"/>
        <dbReference type="ChEBI" id="CHEBI:58533"/>
        <dbReference type="EC" id="2.4.2.28"/>
    </reaction>
    <physiologicalReaction direction="left-to-right" evidence="9">
        <dbReference type="Rhea" id="RHEA:11853"/>
    </physiologicalReaction>
</comment>
<comment type="catalytic activity">
    <reaction evidence="7">
        <text>adenosine + H2O + H(+) = inosine + NH4(+)</text>
        <dbReference type="Rhea" id="RHEA:24408"/>
        <dbReference type="ChEBI" id="CHEBI:15377"/>
        <dbReference type="ChEBI" id="CHEBI:15378"/>
        <dbReference type="ChEBI" id="CHEBI:16335"/>
        <dbReference type="ChEBI" id="CHEBI:17596"/>
        <dbReference type="ChEBI" id="CHEBI:28938"/>
        <dbReference type="EC" id="3.5.4.4"/>
    </reaction>
    <physiologicalReaction direction="left-to-right" evidence="7">
        <dbReference type="Rhea" id="RHEA:24409"/>
    </physiologicalReaction>
</comment>
<dbReference type="Pfam" id="PF02578">
    <property type="entry name" value="Cu-oxidase_4"/>
    <property type="match status" value="1"/>
</dbReference>
<comment type="similarity">
    <text evidence="2 10">Belongs to the purine nucleoside phosphorylase YfiH/LACC1 family.</text>
</comment>
<evidence type="ECO:0000256" key="1">
    <source>
        <dbReference type="ARBA" id="ARBA00000553"/>
    </source>
</evidence>
<dbReference type="InterPro" id="IPR038371">
    <property type="entry name" value="Cu_polyphenol_OxRdtase_sf"/>
</dbReference>
<dbReference type="PANTHER" id="PTHR30616">
    <property type="entry name" value="UNCHARACTERIZED PROTEIN YFIH"/>
    <property type="match status" value="1"/>
</dbReference>
<evidence type="ECO:0000256" key="9">
    <source>
        <dbReference type="ARBA" id="ARBA00049893"/>
    </source>
</evidence>
<evidence type="ECO:0000256" key="10">
    <source>
        <dbReference type="RuleBase" id="RU361274"/>
    </source>
</evidence>
<dbReference type="eggNOG" id="COG1496">
    <property type="taxonomic scope" value="Bacteria"/>
</dbReference>
<evidence type="ECO:0000313" key="11">
    <source>
        <dbReference type="EMBL" id="AIA56124.1"/>
    </source>
</evidence>
<proteinExistence type="inferred from homology"/>
<sequence>MVTEADFLFPDWDRPVAVRAAVSLRTGGVSSAPFASFNLGDHVGDNPERVARNRAQLQDCLALPGAPRWLRQVHGAHIVDASVTPARQWSPAEADGAVCTGPGIVLAILSADCLPVLACSRDGRRIGAFHAGWRGLLAGVLERGIAAMGVAAREILVYLGPAIGPQRYVVGAEVRAAFLAQDPGAGAFFRAVEDMPAADARAVPDKGRFLADLPGLARHRLRALGVTSVTPSGLCTATDAARFFSHRRDGQTGRMASLIWREVGT</sequence>
<keyword evidence="5" id="KW-0378">Hydrolase</keyword>
<dbReference type="PANTHER" id="PTHR30616:SF2">
    <property type="entry name" value="PURINE NUCLEOSIDE PHOSPHORYLASE LACC1"/>
    <property type="match status" value="1"/>
</dbReference>
<reference evidence="11 12" key="1">
    <citation type="journal article" date="2009" name="J. Bacteriol.">
        <title>Draft genome sequence of the extremely acidophilic bacterium Acidithiobacillus caldus ATCC 51756 reveals metabolic versatility in the genus Acidithiobacillus.</title>
        <authorList>
            <person name="Valdes J."/>
            <person name="Quatrini R."/>
            <person name="Hallberg K."/>
            <person name="Dopson M."/>
            <person name="Valenzuela P.D."/>
            <person name="Holmes D.S."/>
        </authorList>
    </citation>
    <scope>NUCLEOTIDE SEQUENCE [LARGE SCALE GENOMIC DNA]</scope>
    <source>
        <strain evidence="12">ATCC 51756 / DSM 8584 / KU</strain>
    </source>
</reference>
<gene>
    <name evidence="11" type="ORF">Acaty_c2271</name>
</gene>
<dbReference type="HOGENOM" id="CLU_065784_1_1_6"/>
<comment type="catalytic activity">
    <reaction evidence="1">
        <text>inosine + phosphate = alpha-D-ribose 1-phosphate + hypoxanthine</text>
        <dbReference type="Rhea" id="RHEA:27646"/>
        <dbReference type="ChEBI" id="CHEBI:17368"/>
        <dbReference type="ChEBI" id="CHEBI:17596"/>
        <dbReference type="ChEBI" id="CHEBI:43474"/>
        <dbReference type="ChEBI" id="CHEBI:57720"/>
        <dbReference type="EC" id="2.4.2.1"/>
    </reaction>
    <physiologicalReaction direction="left-to-right" evidence="1">
        <dbReference type="Rhea" id="RHEA:27647"/>
    </physiologicalReaction>
</comment>
<evidence type="ECO:0000256" key="4">
    <source>
        <dbReference type="ARBA" id="ARBA00022723"/>
    </source>
</evidence>
<comment type="catalytic activity">
    <reaction evidence="8">
        <text>adenosine + phosphate = alpha-D-ribose 1-phosphate + adenine</text>
        <dbReference type="Rhea" id="RHEA:27642"/>
        <dbReference type="ChEBI" id="CHEBI:16335"/>
        <dbReference type="ChEBI" id="CHEBI:16708"/>
        <dbReference type="ChEBI" id="CHEBI:43474"/>
        <dbReference type="ChEBI" id="CHEBI:57720"/>
        <dbReference type="EC" id="2.4.2.1"/>
    </reaction>
    <physiologicalReaction direction="left-to-right" evidence="8">
        <dbReference type="Rhea" id="RHEA:27643"/>
    </physiologicalReaction>
</comment>
<dbReference type="InterPro" id="IPR003730">
    <property type="entry name" value="Cu_polyphenol_OxRdtase"/>
</dbReference>
<evidence type="ECO:0000256" key="7">
    <source>
        <dbReference type="ARBA" id="ARBA00047989"/>
    </source>
</evidence>
<dbReference type="Gene3D" id="3.60.140.10">
    <property type="entry name" value="CNF1/YfiH-like putative cysteine hydrolases"/>
    <property type="match status" value="1"/>
</dbReference>
<dbReference type="AlphaFoldDB" id="A0A059ZTG0"/>
<dbReference type="GO" id="GO:0016787">
    <property type="term" value="F:hydrolase activity"/>
    <property type="evidence" value="ECO:0007669"/>
    <property type="project" value="UniProtKB-KW"/>
</dbReference>
<dbReference type="InterPro" id="IPR011324">
    <property type="entry name" value="Cytotoxic_necrot_fac-like_cat"/>
</dbReference>
<evidence type="ECO:0000313" key="12">
    <source>
        <dbReference type="Proteomes" id="UP000005522"/>
    </source>
</evidence>
<dbReference type="GO" id="GO:0005507">
    <property type="term" value="F:copper ion binding"/>
    <property type="evidence" value="ECO:0007669"/>
    <property type="project" value="TreeGrafter"/>
</dbReference>